<evidence type="ECO:0000313" key="1">
    <source>
        <dbReference type="EMBL" id="CCC90186.1"/>
    </source>
</evidence>
<reference evidence="1" key="1">
    <citation type="journal article" date="2012" name="Proc. Natl. Acad. Sci. U.S.A.">
        <title>Antigenic diversity is generated by distinct evolutionary mechanisms in African trypanosome species.</title>
        <authorList>
            <person name="Jackson A.P."/>
            <person name="Berry A."/>
            <person name="Aslett M."/>
            <person name="Allison H.C."/>
            <person name="Burton P."/>
            <person name="Vavrova-Anderson J."/>
            <person name="Brown R."/>
            <person name="Browne H."/>
            <person name="Corton N."/>
            <person name="Hauser H."/>
            <person name="Gamble J."/>
            <person name="Gilderthorp R."/>
            <person name="Marcello L."/>
            <person name="McQuillan J."/>
            <person name="Otto T.D."/>
            <person name="Quail M.A."/>
            <person name="Sanders M.J."/>
            <person name="van Tonder A."/>
            <person name="Ginger M.L."/>
            <person name="Field M.C."/>
            <person name="Barry J.D."/>
            <person name="Hertz-Fowler C."/>
            <person name="Berriman M."/>
        </authorList>
    </citation>
    <scope>NUCLEOTIDE SEQUENCE</scope>
    <source>
        <strain evidence="1">IL3000</strain>
    </source>
</reference>
<dbReference type="EMBL" id="HE575317">
    <property type="protein sequence ID" value="CCC90186.1"/>
    <property type="molecule type" value="Genomic_DNA"/>
</dbReference>
<protein>
    <submittedName>
        <fullName evidence="1">Uncharacterized protein TCIL3000_4_2790</fullName>
    </submittedName>
</protein>
<sequence length="535" mass="58140">MHASPQLCELFCVSVTNDGVSTRLVSCVTRCFQAIDESVSTFFSHGGGHISSILWFIRVVFDLLMVISQRHTLQLTHANALLHCTSMKLWEAGGRIVLGHVKYATDPSLSAVENMEPFKEVIRIVLLYTVRWFNAVLSALDNSQAALAPIADFVFAHQLLFQSMLVSPTTSAQRRYIDTPALELYNEISGVLLRLASSPLVNKCQPLVHLFSLTELLDILTRSEFINMPIFLEDSVPTPAASSTFVANQRASLPSAYQQQQIAAATQHVVIFIFLTENLAPFLHGHGEENIAVGRHQSSAPHKQSHLRYDAGSRLLITRIMENVLVIIERLCNSNIVSAATAVPYFISVHCLVLLLHAFLIVDRMLPVTKVTDGSHWSHIVHALEEARRVMNGWKVLHSDYRKGVQVRRTGDHWSVAAPSVSNQSMHAAPATITAAADEERPPLLHSSTAAGSGAAGRAPLIPVEVASGLLPSSPATGNLTTIGALVGFVGSGAAVSEKEPAALRGAVDQVLVLESLLRRVKVAVSNALREASRP</sequence>
<name>G0ULD1_TRYCI</name>
<organism evidence="1">
    <name type="scientific">Trypanosoma congolense (strain IL3000)</name>
    <dbReference type="NCBI Taxonomy" id="1068625"/>
    <lineage>
        <taxon>Eukaryota</taxon>
        <taxon>Discoba</taxon>
        <taxon>Euglenozoa</taxon>
        <taxon>Kinetoplastea</taxon>
        <taxon>Metakinetoplastina</taxon>
        <taxon>Trypanosomatida</taxon>
        <taxon>Trypanosomatidae</taxon>
        <taxon>Trypanosoma</taxon>
        <taxon>Nannomonas</taxon>
    </lineage>
</organism>
<gene>
    <name evidence="1" type="ORF">TCIL3000_4_2790</name>
</gene>
<proteinExistence type="predicted"/>
<accession>G0ULD1</accession>
<dbReference type="AlphaFoldDB" id="G0ULD1"/>
<dbReference type="VEuPathDB" id="TriTrypDB:TcIL3000_4_2790"/>